<reference evidence="9" key="1">
    <citation type="submission" date="2022-11" db="EMBL/GenBank/DDBJ databases">
        <authorList>
            <person name="Morgan W.R."/>
            <person name="Tartar A."/>
        </authorList>
    </citation>
    <scope>NUCLEOTIDE SEQUENCE</scope>
    <source>
        <strain evidence="9">ARSEF 373</strain>
    </source>
</reference>
<accession>A0AAV2Z0B8</accession>
<evidence type="ECO:0000256" key="2">
    <source>
        <dbReference type="ARBA" id="ARBA00022448"/>
    </source>
</evidence>
<feature type="transmembrane region" description="Helical" evidence="8">
    <location>
        <begin position="97"/>
        <end position="120"/>
    </location>
</feature>
<dbReference type="EMBL" id="DAKRPA010000094">
    <property type="protein sequence ID" value="DAZ98931.1"/>
    <property type="molecule type" value="Genomic_DNA"/>
</dbReference>
<feature type="transmembrane region" description="Helical" evidence="8">
    <location>
        <begin position="197"/>
        <end position="219"/>
    </location>
</feature>
<evidence type="ECO:0000256" key="4">
    <source>
        <dbReference type="ARBA" id="ARBA00022692"/>
    </source>
</evidence>
<feature type="transmembrane region" description="Helical" evidence="8">
    <location>
        <begin position="173"/>
        <end position="191"/>
    </location>
</feature>
<comment type="caution">
    <text evidence="9">The sequence shown here is derived from an EMBL/GenBank/DDBJ whole genome shotgun (WGS) entry which is preliminary data.</text>
</comment>
<dbReference type="InterPro" id="IPR036458">
    <property type="entry name" value="Na:dicarbo_symporter_sf"/>
</dbReference>
<reference evidence="9" key="2">
    <citation type="journal article" date="2023" name="Microbiol Resour">
        <title>Decontamination and Annotation of the Draft Genome Sequence of the Oomycete Lagenidium giganteum ARSEF 373.</title>
        <authorList>
            <person name="Morgan W.R."/>
            <person name="Tartar A."/>
        </authorList>
    </citation>
    <scope>NUCLEOTIDE SEQUENCE</scope>
    <source>
        <strain evidence="9">ARSEF 373</strain>
    </source>
</reference>
<keyword evidence="10" id="KW-1185">Reference proteome</keyword>
<name>A0AAV2Z0B8_9STRA</name>
<keyword evidence="4 8" id="KW-0812">Transmembrane</keyword>
<feature type="transmembrane region" description="Helical" evidence="8">
    <location>
        <begin position="140"/>
        <end position="161"/>
    </location>
</feature>
<evidence type="ECO:0000313" key="10">
    <source>
        <dbReference type="Proteomes" id="UP001146120"/>
    </source>
</evidence>
<keyword evidence="5 8" id="KW-1133">Transmembrane helix</keyword>
<protein>
    <recommendedName>
        <fullName evidence="11">Amino acid transporter</fullName>
    </recommendedName>
</protein>
<dbReference type="PANTHER" id="PTHR42865:SF7">
    <property type="entry name" value="PROTON_GLUTAMATE-ASPARTATE SYMPORTER"/>
    <property type="match status" value="1"/>
</dbReference>
<evidence type="ECO:0000256" key="3">
    <source>
        <dbReference type="ARBA" id="ARBA00022475"/>
    </source>
</evidence>
<dbReference type="SUPFAM" id="SSF118215">
    <property type="entry name" value="Proton glutamate symport protein"/>
    <property type="match status" value="1"/>
</dbReference>
<evidence type="ECO:0000256" key="6">
    <source>
        <dbReference type="ARBA" id="ARBA00023136"/>
    </source>
</evidence>
<dbReference type="GO" id="GO:0015293">
    <property type="term" value="F:symporter activity"/>
    <property type="evidence" value="ECO:0007669"/>
    <property type="project" value="UniProtKB-KW"/>
</dbReference>
<keyword evidence="2" id="KW-0813">Transport</keyword>
<dbReference type="AlphaFoldDB" id="A0AAV2Z0B8"/>
<comment type="subcellular location">
    <subcellularLocation>
        <location evidence="1">Cell membrane</location>
        <topology evidence="1">Multi-pass membrane protein</topology>
    </subcellularLocation>
</comment>
<gene>
    <name evidence="9" type="ORF">N0F65_001370</name>
</gene>
<feature type="compositionally biased region" description="Basic and acidic residues" evidence="7">
    <location>
        <begin position="22"/>
        <end position="31"/>
    </location>
</feature>
<evidence type="ECO:0000256" key="1">
    <source>
        <dbReference type="ARBA" id="ARBA00004651"/>
    </source>
</evidence>
<keyword evidence="6 8" id="KW-0472">Membrane</keyword>
<dbReference type="PANTHER" id="PTHR42865">
    <property type="entry name" value="PROTON/GLUTAMATE-ASPARTATE SYMPORTER"/>
    <property type="match status" value="1"/>
</dbReference>
<sequence>MEAMDRRYLDVSFVSASSDTDEVSRAHRTNDDYTGTGGTNGSRDNAQSIEANSIALTMTPTTQFLEQPVLLDVKKVKLPGGVGASPSEVEEDRIINLMYLTPNILLTFVAAAVGFLIGAVCNKWPIDDSLESWIGLFGRLYQNVMECLALPLIFTSVAICIDQLSDLLTGGRVVLLVILSALSSFGTPHLPGAALGYISTIWITVFPVPLPACYIYLVWMEWINTRMRRVLNVVIVAFISRIIADQLDETAEDEDDRYYSGQPMYRPGHYANATQHRDASVRQL</sequence>
<evidence type="ECO:0000256" key="7">
    <source>
        <dbReference type="SAM" id="MobiDB-lite"/>
    </source>
</evidence>
<evidence type="ECO:0000313" key="9">
    <source>
        <dbReference type="EMBL" id="DAZ98931.1"/>
    </source>
</evidence>
<proteinExistence type="predicted"/>
<evidence type="ECO:0000256" key="5">
    <source>
        <dbReference type="ARBA" id="ARBA00022989"/>
    </source>
</evidence>
<evidence type="ECO:0008006" key="11">
    <source>
        <dbReference type="Google" id="ProtNLM"/>
    </source>
</evidence>
<dbReference type="Proteomes" id="UP001146120">
    <property type="component" value="Unassembled WGS sequence"/>
</dbReference>
<dbReference type="InterPro" id="IPR001991">
    <property type="entry name" value="Na-dicarboxylate_symporter"/>
</dbReference>
<organism evidence="9 10">
    <name type="scientific">Lagenidium giganteum</name>
    <dbReference type="NCBI Taxonomy" id="4803"/>
    <lineage>
        <taxon>Eukaryota</taxon>
        <taxon>Sar</taxon>
        <taxon>Stramenopiles</taxon>
        <taxon>Oomycota</taxon>
        <taxon>Peronosporomycetes</taxon>
        <taxon>Pythiales</taxon>
        <taxon>Pythiaceae</taxon>
    </lineage>
</organism>
<feature type="region of interest" description="Disordered" evidence="7">
    <location>
        <begin position="20"/>
        <end position="45"/>
    </location>
</feature>
<dbReference type="GO" id="GO:0005886">
    <property type="term" value="C:plasma membrane"/>
    <property type="evidence" value="ECO:0007669"/>
    <property type="project" value="UniProtKB-SubCell"/>
</dbReference>
<keyword evidence="3" id="KW-1003">Cell membrane</keyword>
<dbReference type="Gene3D" id="1.10.3860.10">
    <property type="entry name" value="Sodium:dicarboxylate symporter"/>
    <property type="match status" value="2"/>
</dbReference>
<evidence type="ECO:0000256" key="8">
    <source>
        <dbReference type="SAM" id="Phobius"/>
    </source>
</evidence>